<dbReference type="EMBL" id="BARV01031338">
    <property type="protein sequence ID" value="GAI36536.1"/>
    <property type="molecule type" value="Genomic_DNA"/>
</dbReference>
<proteinExistence type="predicted"/>
<feature type="non-terminal residue" evidence="1">
    <location>
        <position position="1"/>
    </location>
</feature>
<accession>X1P273</accession>
<protein>
    <recommendedName>
        <fullName evidence="2">FAD-dependent oxidoreductase 2 FAD binding domain-containing protein</fullName>
    </recommendedName>
</protein>
<comment type="caution">
    <text evidence="1">The sequence shown here is derived from an EMBL/GenBank/DDBJ whole genome shotgun (WGS) entry which is preliminary data.</text>
</comment>
<organism evidence="1">
    <name type="scientific">marine sediment metagenome</name>
    <dbReference type="NCBI Taxonomy" id="412755"/>
    <lineage>
        <taxon>unclassified sequences</taxon>
        <taxon>metagenomes</taxon>
        <taxon>ecological metagenomes</taxon>
    </lineage>
</organism>
<dbReference type="InterPro" id="IPR036188">
    <property type="entry name" value="FAD/NAD-bd_sf"/>
</dbReference>
<sequence length="83" mass="9381">GVHGKNRLMGNSTLDCMVFGRRSGIHAAEYVKSAKRNGKLLLEHMKKYVNMLKEAGIKPERRAPILLPEYRGKAVLARMIDVF</sequence>
<dbReference type="AlphaFoldDB" id="X1P273"/>
<evidence type="ECO:0000313" key="1">
    <source>
        <dbReference type="EMBL" id="GAI36536.1"/>
    </source>
</evidence>
<evidence type="ECO:0008006" key="2">
    <source>
        <dbReference type="Google" id="ProtNLM"/>
    </source>
</evidence>
<name>X1P273_9ZZZZ</name>
<dbReference type="Gene3D" id="3.50.50.60">
    <property type="entry name" value="FAD/NAD(P)-binding domain"/>
    <property type="match status" value="1"/>
</dbReference>
<gene>
    <name evidence="1" type="ORF">S06H3_49608</name>
</gene>
<reference evidence="1" key="1">
    <citation type="journal article" date="2014" name="Front. Microbiol.">
        <title>High frequency of phylogenetically diverse reductive dehalogenase-homologous genes in deep subseafloor sedimentary metagenomes.</title>
        <authorList>
            <person name="Kawai M."/>
            <person name="Futagami T."/>
            <person name="Toyoda A."/>
            <person name="Takaki Y."/>
            <person name="Nishi S."/>
            <person name="Hori S."/>
            <person name="Arai W."/>
            <person name="Tsubouchi T."/>
            <person name="Morono Y."/>
            <person name="Uchiyama I."/>
            <person name="Ito T."/>
            <person name="Fujiyama A."/>
            <person name="Inagaki F."/>
            <person name="Takami H."/>
        </authorList>
    </citation>
    <scope>NUCLEOTIDE SEQUENCE</scope>
    <source>
        <strain evidence="1">Expedition CK06-06</strain>
    </source>
</reference>